<feature type="signal peptide" evidence="2">
    <location>
        <begin position="1"/>
        <end position="21"/>
    </location>
</feature>
<dbReference type="InterPro" id="IPR009739">
    <property type="entry name" value="LprI-like_N"/>
</dbReference>
<feature type="region of interest" description="Disordered" evidence="1">
    <location>
        <begin position="205"/>
        <end position="240"/>
    </location>
</feature>
<feature type="chain" id="PRO_5001847898" evidence="2">
    <location>
        <begin position="22"/>
        <end position="296"/>
    </location>
</feature>
<feature type="region of interest" description="Disordered" evidence="1">
    <location>
        <begin position="263"/>
        <end position="296"/>
    </location>
</feature>
<evidence type="ECO:0000256" key="1">
    <source>
        <dbReference type="SAM" id="MobiDB-lite"/>
    </source>
</evidence>
<organism evidence="4 5">
    <name type="scientific">Methylobacterium oryzae CBMB20</name>
    <dbReference type="NCBI Taxonomy" id="693986"/>
    <lineage>
        <taxon>Bacteria</taxon>
        <taxon>Pseudomonadati</taxon>
        <taxon>Pseudomonadota</taxon>
        <taxon>Alphaproteobacteria</taxon>
        <taxon>Hyphomicrobiales</taxon>
        <taxon>Methylobacteriaceae</taxon>
        <taxon>Methylobacterium</taxon>
    </lineage>
</organism>
<dbReference type="Gene3D" id="1.20.1270.180">
    <property type="match status" value="1"/>
</dbReference>
<evidence type="ECO:0000313" key="4">
    <source>
        <dbReference type="EMBL" id="AIQ89561.1"/>
    </source>
</evidence>
<feature type="domain" description="Lysozyme inhibitor LprI-like N-terminal" evidence="3">
    <location>
        <begin position="24"/>
        <end position="83"/>
    </location>
</feature>
<name>A0A089NNS3_9HYPH</name>
<accession>A0A089NNS3</accession>
<feature type="compositionally biased region" description="Low complexity" evidence="1">
    <location>
        <begin position="218"/>
        <end position="240"/>
    </location>
</feature>
<dbReference type="Proteomes" id="UP000029492">
    <property type="component" value="Chromosome"/>
</dbReference>
<dbReference type="STRING" id="693986.MOC_1806"/>
<dbReference type="Pfam" id="PF07007">
    <property type="entry name" value="LprI"/>
    <property type="match status" value="1"/>
</dbReference>
<evidence type="ECO:0000256" key="2">
    <source>
        <dbReference type="SAM" id="SignalP"/>
    </source>
</evidence>
<dbReference type="RefSeq" id="WP_236961477.1">
    <property type="nucleotide sequence ID" value="NZ_CP003811.1"/>
</dbReference>
<dbReference type="AlphaFoldDB" id="A0A089NNS3"/>
<dbReference type="KEGG" id="mor:MOC_1806"/>
<evidence type="ECO:0000313" key="5">
    <source>
        <dbReference type="Proteomes" id="UP000029492"/>
    </source>
</evidence>
<dbReference type="eggNOG" id="COG3755">
    <property type="taxonomic scope" value="Bacteria"/>
</dbReference>
<evidence type="ECO:0000259" key="3">
    <source>
        <dbReference type="Pfam" id="PF07007"/>
    </source>
</evidence>
<dbReference type="EMBL" id="CP003811">
    <property type="protein sequence ID" value="AIQ89561.1"/>
    <property type="molecule type" value="Genomic_DNA"/>
</dbReference>
<reference evidence="4 5" key="1">
    <citation type="journal article" date="2014" name="PLoS ONE">
        <title>Genome Information of Methylobacterium oryzae, a Plant-Probiotic Methylotroph in the Phyllosphere.</title>
        <authorList>
            <person name="Kwak M.J."/>
            <person name="Jeong H."/>
            <person name="Madhaiyan M."/>
            <person name="Lee Y."/>
            <person name="Sa T.M."/>
            <person name="Oh T.K."/>
            <person name="Kim J.F."/>
        </authorList>
    </citation>
    <scope>NUCLEOTIDE SEQUENCE [LARGE SCALE GENOMIC DNA]</scope>
    <source>
        <strain evidence="4 5">CBMB20</strain>
    </source>
</reference>
<keyword evidence="5" id="KW-1185">Reference proteome</keyword>
<proteinExistence type="predicted"/>
<keyword evidence="2" id="KW-0732">Signal</keyword>
<sequence>MTRLLVAAVAASLLAPSAARAIDCRRAASPLERMICADAALRKADAALGSAYAGLLHGTDDAEIRAMLIASQKRWVAARDTWLGDLDAADARTIVLGAIRARTEDLSGRAKSDPARPHWIAAALRQRAFAARFTGGPFAGFDTACYFLPVGQDRVYGCFGSRRFQNGDRVCTLSDDWASGHTTETRTVGRVVDGAVRTVATCTIGGGDDAECPGPENPAGRWTRPAAPAAATASATTAPAGPRAVLDVELASDAEAETWLSTCLTDPAYPPPDPVPAAGTEPGSRPPARAGDPNGK</sequence>
<dbReference type="HOGENOM" id="CLU_064667_0_0_5"/>
<protein>
    <submittedName>
        <fullName evidence="4">Protein of unassigned function</fullName>
    </submittedName>
</protein>
<gene>
    <name evidence="4" type="ORF">MOC_1806</name>
</gene>